<dbReference type="GO" id="GO:0016799">
    <property type="term" value="F:hydrolase activity, hydrolyzing N-glycosyl compounds"/>
    <property type="evidence" value="ECO:0007669"/>
    <property type="project" value="InterPro"/>
</dbReference>
<accession>A0A934S284</accession>
<reference evidence="1" key="1">
    <citation type="submission" date="2021-01" db="EMBL/GenBank/DDBJ databases">
        <title>Modified the classification status of verrucomicrobia.</title>
        <authorList>
            <person name="Feng X."/>
        </authorList>
    </citation>
    <scope>NUCLEOTIDE SEQUENCE</scope>
    <source>
        <strain evidence="1">KCTC 13126</strain>
    </source>
</reference>
<dbReference type="EMBL" id="JAENIL010000056">
    <property type="protein sequence ID" value="MBK1879734.1"/>
    <property type="molecule type" value="Genomic_DNA"/>
</dbReference>
<proteinExistence type="predicted"/>
<dbReference type="AlphaFoldDB" id="A0A934S284"/>
<sequence>MMSEASNKVKVILDTDMGSDCDDVGALALLHSYALDGKAEILGVIYSSGVIPYGVGVIDAINTCFGKPDLPIGAYKKTDVGDPIDKMLAEKLAKDTAAFGHKRIGTDDAEDQTKLNRRLLANAEDSSVMYVTIGHTTGISELLSSGADEVSSLNGIELVRKKVRRWVALGGLRANSDNGYHAQDWNFFRNGTVPYTKHAIDTCPVPITFINAGDFVLTGKSLIKTSPGNIVRTAYRDWLWEFDKSTLEAQRPSWDLATVYYTVEGLGPYLEEDQPGHLDFDVEKGSRWFTETVNELHTYVNQVEGRDEAFAKYLDALMSKHLPKNSD</sequence>
<dbReference type="PANTHER" id="PTHR43264:SF1">
    <property type="entry name" value="INOSINE_URIDINE-PREFERRING NUCLEOSIDE HYDROLASE DOMAIN-CONTAINING PROTEIN"/>
    <property type="match status" value="1"/>
</dbReference>
<organism evidence="1 2">
    <name type="scientific">Pelagicoccus mobilis</name>
    <dbReference type="NCBI Taxonomy" id="415221"/>
    <lineage>
        <taxon>Bacteria</taxon>
        <taxon>Pseudomonadati</taxon>
        <taxon>Verrucomicrobiota</taxon>
        <taxon>Opitutia</taxon>
        <taxon>Puniceicoccales</taxon>
        <taxon>Pelagicoccaceae</taxon>
        <taxon>Pelagicoccus</taxon>
    </lineage>
</organism>
<dbReference type="InterPro" id="IPR036452">
    <property type="entry name" value="Ribo_hydro-like"/>
</dbReference>
<keyword evidence="2" id="KW-1185">Reference proteome</keyword>
<dbReference type="SUPFAM" id="SSF53590">
    <property type="entry name" value="Nucleoside hydrolase"/>
    <property type="match status" value="1"/>
</dbReference>
<gene>
    <name evidence="1" type="ORF">JIN87_22805</name>
</gene>
<protein>
    <submittedName>
        <fullName evidence="1">Nucleoside hydrolase</fullName>
    </submittedName>
</protein>
<name>A0A934S284_9BACT</name>
<evidence type="ECO:0000313" key="1">
    <source>
        <dbReference type="EMBL" id="MBK1879734.1"/>
    </source>
</evidence>
<dbReference type="RefSeq" id="WP_200357948.1">
    <property type="nucleotide sequence ID" value="NZ_JBHLTO010000008.1"/>
</dbReference>
<dbReference type="Gene3D" id="3.90.245.10">
    <property type="entry name" value="Ribonucleoside hydrolase-like"/>
    <property type="match status" value="1"/>
</dbReference>
<dbReference type="PANTHER" id="PTHR43264">
    <property type="match status" value="1"/>
</dbReference>
<keyword evidence="1" id="KW-0378">Hydrolase</keyword>
<dbReference type="Proteomes" id="UP000617628">
    <property type="component" value="Unassembled WGS sequence"/>
</dbReference>
<comment type="caution">
    <text evidence="1">The sequence shown here is derived from an EMBL/GenBank/DDBJ whole genome shotgun (WGS) entry which is preliminary data.</text>
</comment>
<evidence type="ECO:0000313" key="2">
    <source>
        <dbReference type="Proteomes" id="UP000617628"/>
    </source>
</evidence>